<evidence type="ECO:0000313" key="1">
    <source>
        <dbReference type="EMBL" id="KAH8008256.1"/>
    </source>
</evidence>
<sequence>MRYHHTTSALRRNISGKQMKAGTTSLADEYSETTTNCPFNASRKDTGVNTEISTIGEKPERRLEQLETAAELQLPAALAVVRDPPRSAPSLRKGGVAAAARSRGGRRGRALPAACLRASCGKACWAGPELLLGPAARPWLYSFASACCGHLEPGICQAISESTMDLVTGMEVGAEIEVAEDGTLEELPLHLENAKNCLLLGNLDFSSSHA</sequence>
<organism evidence="1 2">
    <name type="scientific">Sphaerodactylus townsendi</name>
    <dbReference type="NCBI Taxonomy" id="933632"/>
    <lineage>
        <taxon>Eukaryota</taxon>
        <taxon>Metazoa</taxon>
        <taxon>Chordata</taxon>
        <taxon>Craniata</taxon>
        <taxon>Vertebrata</taxon>
        <taxon>Euteleostomi</taxon>
        <taxon>Lepidosauria</taxon>
        <taxon>Squamata</taxon>
        <taxon>Bifurcata</taxon>
        <taxon>Gekkota</taxon>
        <taxon>Sphaerodactylidae</taxon>
        <taxon>Sphaerodactylus</taxon>
    </lineage>
</organism>
<keyword evidence="2" id="KW-1185">Reference proteome</keyword>
<protein>
    <submittedName>
        <fullName evidence="1">Uncharacterized protein</fullName>
    </submittedName>
</protein>
<gene>
    <name evidence="1" type="ORF">K3G42_028564</name>
</gene>
<dbReference type="Proteomes" id="UP000827872">
    <property type="component" value="Linkage Group LG06"/>
</dbReference>
<reference evidence="1" key="1">
    <citation type="submission" date="2021-08" db="EMBL/GenBank/DDBJ databases">
        <title>The first chromosome-level gecko genome reveals the dynamic sex chromosomes of Neotropical dwarf geckos (Sphaerodactylidae: Sphaerodactylus).</title>
        <authorList>
            <person name="Pinto B.J."/>
            <person name="Keating S.E."/>
            <person name="Gamble T."/>
        </authorList>
    </citation>
    <scope>NUCLEOTIDE SEQUENCE</scope>
    <source>
        <strain evidence="1">TG3544</strain>
    </source>
</reference>
<comment type="caution">
    <text evidence="1">The sequence shown here is derived from an EMBL/GenBank/DDBJ whole genome shotgun (WGS) entry which is preliminary data.</text>
</comment>
<accession>A0ACB8FSV7</accession>
<name>A0ACB8FSV7_9SAUR</name>
<evidence type="ECO:0000313" key="2">
    <source>
        <dbReference type="Proteomes" id="UP000827872"/>
    </source>
</evidence>
<dbReference type="EMBL" id="CM037619">
    <property type="protein sequence ID" value="KAH8008256.1"/>
    <property type="molecule type" value="Genomic_DNA"/>
</dbReference>
<proteinExistence type="predicted"/>